<gene>
    <name evidence="8" type="ORF">HCR03_09405</name>
</gene>
<evidence type="ECO:0000256" key="1">
    <source>
        <dbReference type="ARBA" id="ARBA00022500"/>
    </source>
</evidence>
<keyword evidence="3" id="KW-0807">Transducer</keyword>
<proteinExistence type="inferred from homology"/>
<protein>
    <submittedName>
        <fullName evidence="8">Methyl-accepting chemotaxis protein</fullName>
    </submittedName>
</protein>
<dbReference type="InterPro" id="IPR003660">
    <property type="entry name" value="HAMP_dom"/>
</dbReference>
<dbReference type="SMART" id="SM00304">
    <property type="entry name" value="HAMP"/>
    <property type="match status" value="2"/>
</dbReference>
<keyword evidence="5" id="KW-0812">Transmembrane</keyword>
<dbReference type="SMART" id="SM00283">
    <property type="entry name" value="MA"/>
    <property type="match status" value="1"/>
</dbReference>
<dbReference type="CDD" id="cd11386">
    <property type="entry name" value="MCP_signal"/>
    <property type="match status" value="1"/>
</dbReference>
<sequence>MKRIFQNVRISKILTILQFTFSAFGIFSSAVGIYSLAQVLSGEDLSRLKHLAVGIIVLLALSCLVFLVSAVFSVVWISRSISKPIEEIAVATKRFAGGELGLKLNCELKNEVGTISASLNTAFTLLKQDVEEISGTLDRIAEGDLTVEVPRDYVGDFAPITRAFREILQKLNHTFEIIQETSGQVDGGAQQVSAAAQQLAQGATEQAASVEELASSTQEISSSIQETSEHIGQVTSYLEETTQDIQMSNDQMQQMLDAMNGINASSDEIRKIIKVIDDIAFQTNILALNAAVEAARAGEAGKGFAVVADEVRSLASRSADAASQTTALIEGTIAKVKDGTEIADSTAKALEEVSVRIGRVNEAVEKINSASTTQASAAEQITQGIEQISSVIQTNSASAEESAAASEELSEQASLLKEELKRFHLKKKSAVS</sequence>
<dbReference type="PROSITE" id="PS50885">
    <property type="entry name" value="HAMP"/>
    <property type="match status" value="2"/>
</dbReference>
<dbReference type="FunFam" id="1.10.287.950:FF:000001">
    <property type="entry name" value="Methyl-accepting chemotaxis sensory transducer"/>
    <property type="match status" value="1"/>
</dbReference>
<evidence type="ECO:0000256" key="2">
    <source>
        <dbReference type="ARBA" id="ARBA00029447"/>
    </source>
</evidence>
<evidence type="ECO:0000313" key="9">
    <source>
        <dbReference type="Proteomes" id="UP000515909"/>
    </source>
</evidence>
<evidence type="ECO:0000313" key="8">
    <source>
        <dbReference type="EMBL" id="QNK42397.1"/>
    </source>
</evidence>
<dbReference type="RefSeq" id="WP_187037851.1">
    <property type="nucleotide sequence ID" value="NZ_CP060286.1"/>
</dbReference>
<dbReference type="GO" id="GO:0004888">
    <property type="term" value="F:transmembrane signaling receptor activity"/>
    <property type="evidence" value="ECO:0007669"/>
    <property type="project" value="TreeGrafter"/>
</dbReference>
<keyword evidence="5" id="KW-1133">Transmembrane helix</keyword>
<keyword evidence="1" id="KW-0145">Chemotaxis</keyword>
<dbReference type="Pfam" id="PF00672">
    <property type="entry name" value="HAMP"/>
    <property type="match status" value="2"/>
</dbReference>
<accession>A0A7G8TFK6</accession>
<feature type="transmembrane region" description="Helical" evidence="5">
    <location>
        <begin position="12"/>
        <end position="36"/>
    </location>
</feature>
<dbReference type="GO" id="GO:0006935">
    <property type="term" value="P:chemotaxis"/>
    <property type="evidence" value="ECO:0007669"/>
    <property type="project" value="UniProtKB-KW"/>
</dbReference>
<evidence type="ECO:0000256" key="5">
    <source>
        <dbReference type="SAM" id="Phobius"/>
    </source>
</evidence>
<feature type="domain" description="HAMP" evidence="7">
    <location>
        <begin position="79"/>
        <end position="122"/>
    </location>
</feature>
<dbReference type="SUPFAM" id="SSF58104">
    <property type="entry name" value="Methyl-accepting chemotaxis protein (MCP) signaling domain"/>
    <property type="match status" value="1"/>
</dbReference>
<dbReference type="PANTHER" id="PTHR43531:SF11">
    <property type="entry name" value="METHYL-ACCEPTING CHEMOTAXIS PROTEIN 3"/>
    <property type="match status" value="1"/>
</dbReference>
<feature type="transmembrane region" description="Helical" evidence="5">
    <location>
        <begin position="51"/>
        <end position="77"/>
    </location>
</feature>
<dbReference type="AlphaFoldDB" id="A0A7G8TFK6"/>
<dbReference type="Proteomes" id="UP000515909">
    <property type="component" value="Chromosome"/>
</dbReference>
<dbReference type="EMBL" id="CP060286">
    <property type="protein sequence ID" value="QNK42397.1"/>
    <property type="molecule type" value="Genomic_DNA"/>
</dbReference>
<dbReference type="GO" id="GO:0005886">
    <property type="term" value="C:plasma membrane"/>
    <property type="evidence" value="ECO:0007669"/>
    <property type="project" value="TreeGrafter"/>
</dbReference>
<dbReference type="PROSITE" id="PS50111">
    <property type="entry name" value="CHEMOTAXIS_TRANSDUC_2"/>
    <property type="match status" value="1"/>
</dbReference>
<dbReference type="GO" id="GO:0007165">
    <property type="term" value="P:signal transduction"/>
    <property type="evidence" value="ECO:0007669"/>
    <property type="project" value="UniProtKB-KW"/>
</dbReference>
<dbReference type="Gene3D" id="1.10.287.950">
    <property type="entry name" value="Methyl-accepting chemotaxis protein"/>
    <property type="match status" value="1"/>
</dbReference>
<evidence type="ECO:0000256" key="4">
    <source>
        <dbReference type="SAM" id="Coils"/>
    </source>
</evidence>
<feature type="coiled-coil region" evidence="4">
    <location>
        <begin position="399"/>
        <end position="426"/>
    </location>
</feature>
<feature type="domain" description="Methyl-accepting transducer" evidence="6">
    <location>
        <begin position="181"/>
        <end position="410"/>
    </location>
</feature>
<dbReference type="InterPro" id="IPR004089">
    <property type="entry name" value="MCPsignal_dom"/>
</dbReference>
<comment type="similarity">
    <text evidence="2">Belongs to the methyl-accepting chemotaxis (MCP) protein family.</text>
</comment>
<evidence type="ECO:0000259" key="6">
    <source>
        <dbReference type="PROSITE" id="PS50111"/>
    </source>
</evidence>
<reference evidence="8 9" key="1">
    <citation type="submission" date="2020-08" db="EMBL/GenBank/DDBJ databases">
        <title>The isolate Caproiciproducens sp. 7D4C2 produces n-caproate at mildly acidic conditions from hexoses: genome and rBOX comparison with related strains and chain-elongating bacteria.</title>
        <authorList>
            <person name="Esquivel-Elizondo S."/>
            <person name="Bagci C."/>
            <person name="Temovska M."/>
            <person name="Jeon B.S."/>
            <person name="Bessarab I."/>
            <person name="Williams R.B.H."/>
            <person name="Huson D.H."/>
            <person name="Angenent L.T."/>
        </authorList>
    </citation>
    <scope>NUCLEOTIDE SEQUENCE [LARGE SCALE GENOMIC DNA]</scope>
    <source>
        <strain evidence="8 9">7D4C2</strain>
    </source>
</reference>
<evidence type="ECO:0000259" key="7">
    <source>
        <dbReference type="PROSITE" id="PS50885"/>
    </source>
</evidence>
<keyword evidence="4" id="KW-0175">Coiled coil</keyword>
<dbReference type="KEGG" id="cfem:HCR03_09405"/>
<dbReference type="InterPro" id="IPR051310">
    <property type="entry name" value="MCP_chemotaxis"/>
</dbReference>
<name>A0A7G8TFK6_9FIRM</name>
<evidence type="ECO:0000256" key="3">
    <source>
        <dbReference type="PROSITE-ProRule" id="PRU00284"/>
    </source>
</evidence>
<dbReference type="CDD" id="cd06225">
    <property type="entry name" value="HAMP"/>
    <property type="match status" value="1"/>
</dbReference>
<feature type="domain" description="HAMP" evidence="7">
    <location>
        <begin position="124"/>
        <end position="176"/>
    </location>
</feature>
<keyword evidence="5" id="KW-0472">Membrane</keyword>
<organism evidence="8 9">
    <name type="scientific">Caproicibacter fermentans</name>
    <dbReference type="NCBI Taxonomy" id="2576756"/>
    <lineage>
        <taxon>Bacteria</taxon>
        <taxon>Bacillati</taxon>
        <taxon>Bacillota</taxon>
        <taxon>Clostridia</taxon>
        <taxon>Eubacteriales</taxon>
        <taxon>Acutalibacteraceae</taxon>
        <taxon>Caproicibacter</taxon>
    </lineage>
</organism>
<dbReference type="Gene3D" id="6.10.340.10">
    <property type="match status" value="1"/>
</dbReference>
<dbReference type="Pfam" id="PF00015">
    <property type="entry name" value="MCPsignal"/>
    <property type="match status" value="1"/>
</dbReference>
<dbReference type="PANTHER" id="PTHR43531">
    <property type="entry name" value="PROTEIN ICFG"/>
    <property type="match status" value="1"/>
</dbReference>